<dbReference type="EMBL" id="UINC01023693">
    <property type="protein sequence ID" value="SVA95860.1"/>
    <property type="molecule type" value="Genomic_DNA"/>
</dbReference>
<organism evidence="2">
    <name type="scientific">marine metagenome</name>
    <dbReference type="NCBI Taxonomy" id="408172"/>
    <lineage>
        <taxon>unclassified sequences</taxon>
        <taxon>metagenomes</taxon>
        <taxon>ecological metagenomes</taxon>
    </lineage>
</organism>
<proteinExistence type="predicted"/>
<evidence type="ECO:0000256" key="1">
    <source>
        <dbReference type="SAM" id="Phobius"/>
    </source>
</evidence>
<dbReference type="AlphaFoldDB" id="A0A382A2X7"/>
<keyword evidence="1" id="KW-1133">Transmembrane helix</keyword>
<name>A0A382A2X7_9ZZZZ</name>
<keyword evidence="1" id="KW-0812">Transmembrane</keyword>
<accession>A0A382A2X7</accession>
<evidence type="ECO:0000313" key="2">
    <source>
        <dbReference type="EMBL" id="SVA95860.1"/>
    </source>
</evidence>
<gene>
    <name evidence="2" type="ORF">METZ01_LOCUS148714</name>
</gene>
<feature type="transmembrane region" description="Helical" evidence="1">
    <location>
        <begin position="6"/>
        <end position="22"/>
    </location>
</feature>
<sequence>MIQGASGGIAWLSIYFVYRIIIPPWRQLRSRFSPCQKEVSVRFRADPDE</sequence>
<protein>
    <submittedName>
        <fullName evidence="2">Uncharacterized protein</fullName>
    </submittedName>
</protein>
<reference evidence="2" key="1">
    <citation type="submission" date="2018-05" db="EMBL/GenBank/DDBJ databases">
        <authorList>
            <person name="Lanie J.A."/>
            <person name="Ng W.-L."/>
            <person name="Kazmierczak K.M."/>
            <person name="Andrzejewski T.M."/>
            <person name="Davidsen T.M."/>
            <person name="Wayne K.J."/>
            <person name="Tettelin H."/>
            <person name="Glass J.I."/>
            <person name="Rusch D."/>
            <person name="Podicherti R."/>
            <person name="Tsui H.-C.T."/>
            <person name="Winkler M.E."/>
        </authorList>
    </citation>
    <scope>NUCLEOTIDE SEQUENCE</scope>
</reference>
<keyword evidence="1" id="KW-0472">Membrane</keyword>